<dbReference type="InterPro" id="IPR001789">
    <property type="entry name" value="Sig_transdc_resp-reg_receiver"/>
</dbReference>
<proteinExistence type="predicted"/>
<organism evidence="6 7">
    <name type="scientific">Dorea formicigenerans</name>
    <dbReference type="NCBI Taxonomy" id="39486"/>
    <lineage>
        <taxon>Bacteria</taxon>
        <taxon>Bacillati</taxon>
        <taxon>Bacillota</taxon>
        <taxon>Clostridia</taxon>
        <taxon>Lachnospirales</taxon>
        <taxon>Lachnospiraceae</taxon>
        <taxon>Dorea</taxon>
    </lineage>
</organism>
<dbReference type="CDD" id="cd17546">
    <property type="entry name" value="REC_hyHK_CKI1_RcsC-like"/>
    <property type="match status" value="1"/>
</dbReference>
<evidence type="ECO:0000313" key="7">
    <source>
        <dbReference type="Proteomes" id="UP000285652"/>
    </source>
</evidence>
<dbReference type="Gene3D" id="3.40.50.2300">
    <property type="match status" value="1"/>
</dbReference>
<name>A0A415U6L6_9FIRM</name>
<comment type="caution">
    <text evidence="6">The sequence shown here is derived from an EMBL/GenBank/DDBJ whole genome shotgun (WGS) entry which is preliminary data.</text>
</comment>
<gene>
    <name evidence="6" type="ORF">DWZ24_13675</name>
</gene>
<dbReference type="RefSeq" id="WP_118447938.1">
    <property type="nucleotide sequence ID" value="NZ_QRQQ01000015.1"/>
</dbReference>
<reference evidence="6 7" key="1">
    <citation type="submission" date="2018-08" db="EMBL/GenBank/DDBJ databases">
        <title>A genome reference for cultivated species of the human gut microbiota.</title>
        <authorList>
            <person name="Zou Y."/>
            <person name="Xue W."/>
            <person name="Luo G."/>
        </authorList>
    </citation>
    <scope>NUCLEOTIDE SEQUENCE [LARGE SCALE GENOMIC DNA]</scope>
    <source>
        <strain evidence="6 7">AF31-13BH</strain>
    </source>
</reference>
<dbReference type="Proteomes" id="UP000285652">
    <property type="component" value="Unassembled WGS sequence"/>
</dbReference>
<feature type="domain" description="Response regulatory" evidence="5">
    <location>
        <begin position="1"/>
        <end position="120"/>
    </location>
</feature>
<evidence type="ECO:0000259" key="5">
    <source>
        <dbReference type="PROSITE" id="PS50110"/>
    </source>
</evidence>
<dbReference type="PROSITE" id="PS50110">
    <property type="entry name" value="RESPONSE_REGULATORY"/>
    <property type="match status" value="1"/>
</dbReference>
<evidence type="ECO:0000256" key="1">
    <source>
        <dbReference type="ARBA" id="ARBA00018672"/>
    </source>
</evidence>
<dbReference type="AlphaFoldDB" id="A0A415U6L6"/>
<evidence type="ECO:0000256" key="4">
    <source>
        <dbReference type="PROSITE-ProRule" id="PRU00169"/>
    </source>
</evidence>
<dbReference type="GO" id="GO:0000160">
    <property type="term" value="P:phosphorelay signal transduction system"/>
    <property type="evidence" value="ECO:0007669"/>
    <property type="project" value="InterPro"/>
</dbReference>
<dbReference type="InterPro" id="IPR011006">
    <property type="entry name" value="CheY-like_superfamily"/>
</dbReference>
<feature type="modified residue" description="4-aspartylphosphate" evidence="4">
    <location>
        <position position="51"/>
    </location>
</feature>
<dbReference type="SMART" id="SM00448">
    <property type="entry name" value="REC"/>
    <property type="match status" value="1"/>
</dbReference>
<keyword evidence="2 4" id="KW-0597">Phosphoprotein</keyword>
<evidence type="ECO:0000313" key="6">
    <source>
        <dbReference type="EMBL" id="RHN13759.1"/>
    </source>
</evidence>
<accession>A0A415U6L6</accession>
<evidence type="ECO:0000256" key="2">
    <source>
        <dbReference type="ARBA" id="ARBA00022553"/>
    </source>
</evidence>
<protein>
    <recommendedName>
        <fullName evidence="1">Stage 0 sporulation protein A homolog</fullName>
    </recommendedName>
</protein>
<dbReference type="EMBL" id="QRQQ01000015">
    <property type="protein sequence ID" value="RHN13759.1"/>
    <property type="molecule type" value="Genomic_DNA"/>
</dbReference>
<sequence>MLEICNEKEKASLYFSVQDDGIGIEEAYDGQQALERIRQSKEGEYNLILMDIMMPVMAGLEAAREIRKLPRDDCKTLPIVAMSANAFDEDVKKSLATGLVQSVTKCLVMRHVQQNLIQRKFQHLNMHTKPLPRQRKPHVQKKGIEHIGIVKIVDYILQIKMA</sequence>
<comment type="function">
    <text evidence="3">May play the central regulatory role in sporulation. It may be an element of the effector pathway responsible for the activation of sporulation genes in response to nutritional stress. Spo0A may act in concert with spo0H (a sigma factor) to control the expression of some genes that are critical to the sporulation process.</text>
</comment>
<evidence type="ECO:0000256" key="3">
    <source>
        <dbReference type="ARBA" id="ARBA00024867"/>
    </source>
</evidence>
<dbReference type="PANTHER" id="PTHR45339:SF3">
    <property type="entry name" value="HISTIDINE KINASE"/>
    <property type="match status" value="1"/>
</dbReference>
<dbReference type="Pfam" id="PF00072">
    <property type="entry name" value="Response_reg"/>
    <property type="match status" value="1"/>
</dbReference>
<dbReference type="PANTHER" id="PTHR45339">
    <property type="entry name" value="HYBRID SIGNAL TRANSDUCTION HISTIDINE KINASE J"/>
    <property type="match status" value="1"/>
</dbReference>
<dbReference type="SUPFAM" id="SSF52172">
    <property type="entry name" value="CheY-like"/>
    <property type="match status" value="1"/>
</dbReference>